<dbReference type="EMBL" id="JAGQKY010000174">
    <property type="protein sequence ID" value="MCA9397868.1"/>
    <property type="molecule type" value="Genomic_DNA"/>
</dbReference>
<reference evidence="1" key="2">
    <citation type="journal article" date="2021" name="Microbiome">
        <title>Successional dynamics and alternative stable states in a saline activated sludge microbial community over 9 years.</title>
        <authorList>
            <person name="Wang Y."/>
            <person name="Ye J."/>
            <person name="Ju F."/>
            <person name="Liu L."/>
            <person name="Boyd J.A."/>
            <person name="Deng Y."/>
            <person name="Parks D.H."/>
            <person name="Jiang X."/>
            <person name="Yin X."/>
            <person name="Woodcroft B.J."/>
            <person name="Tyson G.W."/>
            <person name="Hugenholtz P."/>
            <person name="Polz M.F."/>
            <person name="Zhang T."/>
        </authorList>
    </citation>
    <scope>NUCLEOTIDE SEQUENCE</scope>
    <source>
        <strain evidence="1">HKST-UBA02</strain>
    </source>
</reference>
<dbReference type="AlphaFoldDB" id="A0A955LW82"/>
<sequence>AMMTTFRFNAIPGEGTNGAMYFRICGDEATGGISFSFGHMSELSTEIMEKTGCESATSCEWGTLAGRGEPIEIEAGTLLGYVGGPVADSAYGFDFGVKDITNPTDMPGGFEVWGTLTHSVCAFDYFEDKSTRDFYYGLMKQQILREPYCGTINLYVPGTLAGIWFDPETPWPTEGANEYKHASFSYSTSTRDKDFIMNATIRPEGGGYYVVRNSGQVNRATKDITADGNKYCVEKAYNHPATINPADILPGVIILQMTTPTDLIAEQVMTSTCPTDVNGFEFSSNAKVFERFKEGWEFTDGF</sequence>
<gene>
    <name evidence="1" type="ORF">KC573_03485</name>
</gene>
<feature type="non-terminal residue" evidence="1">
    <location>
        <position position="1"/>
    </location>
</feature>
<name>A0A955LW82_UNCKA</name>
<comment type="caution">
    <text evidence="1">The sequence shown here is derived from an EMBL/GenBank/DDBJ whole genome shotgun (WGS) entry which is preliminary data.</text>
</comment>
<evidence type="ECO:0000313" key="1">
    <source>
        <dbReference type="EMBL" id="MCA9397868.1"/>
    </source>
</evidence>
<organism evidence="1 2">
    <name type="scientific">candidate division WWE3 bacterium</name>
    <dbReference type="NCBI Taxonomy" id="2053526"/>
    <lineage>
        <taxon>Bacteria</taxon>
        <taxon>Katanobacteria</taxon>
    </lineage>
</organism>
<proteinExistence type="predicted"/>
<evidence type="ECO:0000313" key="2">
    <source>
        <dbReference type="Proteomes" id="UP000699691"/>
    </source>
</evidence>
<reference evidence="1" key="1">
    <citation type="submission" date="2020-04" db="EMBL/GenBank/DDBJ databases">
        <authorList>
            <person name="Zhang T."/>
        </authorList>
    </citation>
    <scope>NUCLEOTIDE SEQUENCE</scope>
    <source>
        <strain evidence="1">HKST-UBA02</strain>
    </source>
</reference>
<dbReference type="Proteomes" id="UP000699691">
    <property type="component" value="Unassembled WGS sequence"/>
</dbReference>
<accession>A0A955LW82</accession>
<protein>
    <submittedName>
        <fullName evidence="1">Uncharacterized protein</fullName>
    </submittedName>
</protein>